<dbReference type="EMBL" id="FMIC01000002">
    <property type="protein sequence ID" value="SCL73427.1"/>
    <property type="molecule type" value="Genomic_DNA"/>
</dbReference>
<dbReference type="SUPFAM" id="SSF51735">
    <property type="entry name" value="NAD(P)-binding Rossmann-fold domains"/>
    <property type="match status" value="1"/>
</dbReference>
<dbReference type="GO" id="GO:0016491">
    <property type="term" value="F:oxidoreductase activity"/>
    <property type="evidence" value="ECO:0007669"/>
    <property type="project" value="UniProtKB-KW"/>
</dbReference>
<evidence type="ECO:0000313" key="4">
    <source>
        <dbReference type="EMBL" id="WSA32561.1"/>
    </source>
</evidence>
<reference evidence="4 6" key="2">
    <citation type="submission" date="2022-10" db="EMBL/GenBank/DDBJ databases">
        <title>The complete genomes of actinobacterial strains from the NBC collection.</title>
        <authorList>
            <person name="Joergensen T.S."/>
            <person name="Alvarez Arevalo M."/>
            <person name="Sterndorff E.B."/>
            <person name="Faurdal D."/>
            <person name="Vuksanovic O."/>
            <person name="Mourched A.-S."/>
            <person name="Charusanti P."/>
            <person name="Shaw S."/>
            <person name="Blin K."/>
            <person name="Weber T."/>
        </authorList>
    </citation>
    <scope>NUCLEOTIDE SEQUENCE [LARGE SCALE GENOMIC DNA]</scope>
    <source>
        <strain evidence="4 6">NBC 01809</strain>
    </source>
</reference>
<comment type="similarity">
    <text evidence="1">Belongs to the short-chain dehydrogenases/reductases (SDR) family.</text>
</comment>
<evidence type="ECO:0000313" key="3">
    <source>
        <dbReference type="EMBL" id="SCL73427.1"/>
    </source>
</evidence>
<sequence>MTLQNGNQAGPAGREPRGRRVVITGAARDFGRTLALFFARRGDDVLLSARDLAAAEHVADEIRGLGSGSVHALRCDLADPASVRAFTDEIAAVTDHVDVLINNGARWLPGEDLASAADEDIVATVASTVTGTVLVTKHLLPLLLKSERPDVVNLISSAGLTGNYRTQAHAAFYAAKHGQAGLADLLSPQLRPHGVRVISLYPPDFSNPDPLGPDWDTAPRRAGDKLTAHSLVECVMFAIDQPRDCFIKAFHFEQTV</sequence>
<evidence type="ECO:0000256" key="2">
    <source>
        <dbReference type="ARBA" id="ARBA00023002"/>
    </source>
</evidence>
<dbReference type="GO" id="GO:0016020">
    <property type="term" value="C:membrane"/>
    <property type="evidence" value="ECO:0007669"/>
    <property type="project" value="TreeGrafter"/>
</dbReference>
<name>A0A1C6W4I3_9ACTN</name>
<proteinExistence type="inferred from homology"/>
<dbReference type="InterPro" id="IPR002347">
    <property type="entry name" value="SDR_fam"/>
</dbReference>
<dbReference type="Proteomes" id="UP000199343">
    <property type="component" value="Unassembled WGS sequence"/>
</dbReference>
<accession>A0A1C6W4I3</accession>
<evidence type="ECO:0000313" key="6">
    <source>
        <dbReference type="Proteomes" id="UP001334804"/>
    </source>
</evidence>
<keyword evidence="6" id="KW-1185">Reference proteome</keyword>
<dbReference type="PANTHER" id="PTHR44196">
    <property type="entry name" value="DEHYDROGENASE/REDUCTASE SDR FAMILY MEMBER 7B"/>
    <property type="match status" value="1"/>
</dbReference>
<keyword evidence="2" id="KW-0560">Oxidoreductase</keyword>
<evidence type="ECO:0000313" key="5">
    <source>
        <dbReference type="Proteomes" id="UP000199343"/>
    </source>
</evidence>
<evidence type="ECO:0000256" key="1">
    <source>
        <dbReference type="ARBA" id="ARBA00006484"/>
    </source>
</evidence>
<protein>
    <submittedName>
        <fullName evidence="4">SDR family oxidoreductase</fullName>
    </submittedName>
    <submittedName>
        <fullName evidence="3">Short-chain dehydrogenase</fullName>
    </submittedName>
</protein>
<reference evidence="3 5" key="1">
    <citation type="submission" date="2016-06" db="EMBL/GenBank/DDBJ databases">
        <authorList>
            <person name="Kjaerup R.B."/>
            <person name="Dalgaard T.S."/>
            <person name="Juul-Madsen H.R."/>
        </authorList>
    </citation>
    <scope>NUCLEOTIDE SEQUENCE [LARGE SCALE GENOMIC DNA]</scope>
    <source>
        <strain evidence="3 5">DSM 43363</strain>
    </source>
</reference>
<dbReference type="Gene3D" id="3.40.50.720">
    <property type="entry name" value="NAD(P)-binding Rossmann-like Domain"/>
    <property type="match status" value="1"/>
</dbReference>
<dbReference type="CDD" id="cd05233">
    <property type="entry name" value="SDR_c"/>
    <property type="match status" value="1"/>
</dbReference>
<dbReference type="AlphaFoldDB" id="A0A1C6W4I3"/>
<dbReference type="EMBL" id="CP109071">
    <property type="protein sequence ID" value="WSA32561.1"/>
    <property type="molecule type" value="Genomic_DNA"/>
</dbReference>
<dbReference type="Proteomes" id="UP001334804">
    <property type="component" value="Chromosome"/>
</dbReference>
<dbReference type="OrthoDB" id="3212478at2"/>
<dbReference type="PRINTS" id="PR00081">
    <property type="entry name" value="GDHRDH"/>
</dbReference>
<gene>
    <name evidence="3" type="ORF">GA0070608_5711</name>
    <name evidence="4" type="ORF">OIE14_00185</name>
</gene>
<dbReference type="Pfam" id="PF00106">
    <property type="entry name" value="adh_short"/>
    <property type="match status" value="1"/>
</dbReference>
<dbReference type="PANTHER" id="PTHR44196:SF1">
    <property type="entry name" value="DEHYDROGENASE_REDUCTASE SDR FAMILY MEMBER 7B"/>
    <property type="match status" value="1"/>
</dbReference>
<dbReference type="STRING" id="47871.GA0070608_5711"/>
<dbReference type="InterPro" id="IPR036291">
    <property type="entry name" value="NAD(P)-bd_dom_sf"/>
</dbReference>
<organism evidence="3 5">
    <name type="scientific">Micromonospora peucetia</name>
    <dbReference type="NCBI Taxonomy" id="47871"/>
    <lineage>
        <taxon>Bacteria</taxon>
        <taxon>Bacillati</taxon>
        <taxon>Actinomycetota</taxon>
        <taxon>Actinomycetes</taxon>
        <taxon>Micromonosporales</taxon>
        <taxon>Micromonosporaceae</taxon>
        <taxon>Micromonospora</taxon>
    </lineage>
</organism>
<dbReference type="RefSeq" id="WP_091631937.1">
    <property type="nucleotide sequence ID" value="NZ_CP109071.1"/>
</dbReference>